<proteinExistence type="predicted"/>
<dbReference type="WBParaSite" id="ASIM_0000901701-mRNA-1">
    <property type="protein sequence ID" value="ASIM_0000901701-mRNA-1"/>
    <property type="gene ID" value="ASIM_0000901701"/>
</dbReference>
<organism evidence="4">
    <name type="scientific">Anisakis simplex</name>
    <name type="common">Herring worm</name>
    <dbReference type="NCBI Taxonomy" id="6269"/>
    <lineage>
        <taxon>Eukaryota</taxon>
        <taxon>Metazoa</taxon>
        <taxon>Ecdysozoa</taxon>
        <taxon>Nematoda</taxon>
        <taxon>Chromadorea</taxon>
        <taxon>Rhabditida</taxon>
        <taxon>Spirurina</taxon>
        <taxon>Ascaridomorpha</taxon>
        <taxon>Ascaridoidea</taxon>
        <taxon>Anisakidae</taxon>
        <taxon>Anisakis</taxon>
        <taxon>Anisakis simplex complex</taxon>
    </lineage>
</organism>
<feature type="compositionally biased region" description="Low complexity" evidence="1">
    <location>
        <begin position="1"/>
        <end position="19"/>
    </location>
</feature>
<dbReference type="Proteomes" id="UP000267096">
    <property type="component" value="Unassembled WGS sequence"/>
</dbReference>
<evidence type="ECO:0000313" key="3">
    <source>
        <dbReference type="Proteomes" id="UP000267096"/>
    </source>
</evidence>
<dbReference type="OrthoDB" id="5838215at2759"/>
<evidence type="ECO:0000256" key="1">
    <source>
        <dbReference type="SAM" id="MobiDB-lite"/>
    </source>
</evidence>
<name>A0A0M3JMX8_ANISI</name>
<evidence type="ECO:0000313" key="4">
    <source>
        <dbReference type="WBParaSite" id="ASIM_0000901701-mRNA-1"/>
    </source>
</evidence>
<dbReference type="AlphaFoldDB" id="A0A0M3JMX8"/>
<accession>A0A0M3JMX8</accession>
<evidence type="ECO:0000313" key="2">
    <source>
        <dbReference type="EMBL" id="VDK34193.1"/>
    </source>
</evidence>
<sequence>MQETTTPEATTTTPPSTTPVEVANPIDNGLPSDLANPSSGDPRLEFLRKILSKIREEAEKAGIDGTMQVSVMRVDQPDLSQVQVSVLKMHGFMSISSHHTPLYLIVLLHSKSHHST</sequence>
<reference evidence="4" key="1">
    <citation type="submission" date="2017-02" db="UniProtKB">
        <authorList>
            <consortium name="WormBaseParasite"/>
        </authorList>
    </citation>
    <scope>IDENTIFICATION</scope>
</reference>
<gene>
    <name evidence="2" type="ORF">ASIM_LOCUS8770</name>
</gene>
<protein>
    <submittedName>
        <fullName evidence="2 4">Uncharacterized protein</fullName>
    </submittedName>
</protein>
<keyword evidence="3" id="KW-1185">Reference proteome</keyword>
<feature type="region of interest" description="Disordered" evidence="1">
    <location>
        <begin position="1"/>
        <end position="42"/>
    </location>
</feature>
<dbReference type="EMBL" id="UYRR01024754">
    <property type="protein sequence ID" value="VDK34193.1"/>
    <property type="molecule type" value="Genomic_DNA"/>
</dbReference>
<reference evidence="2 3" key="2">
    <citation type="submission" date="2018-11" db="EMBL/GenBank/DDBJ databases">
        <authorList>
            <consortium name="Pathogen Informatics"/>
        </authorList>
    </citation>
    <scope>NUCLEOTIDE SEQUENCE [LARGE SCALE GENOMIC DNA]</scope>
</reference>